<feature type="region of interest" description="Disordered" evidence="1">
    <location>
        <begin position="118"/>
        <end position="140"/>
    </location>
</feature>
<evidence type="ECO:0000313" key="3">
    <source>
        <dbReference type="Proteomes" id="UP000789508"/>
    </source>
</evidence>
<feature type="compositionally biased region" description="Polar residues" evidence="1">
    <location>
        <begin position="118"/>
        <end position="139"/>
    </location>
</feature>
<protein>
    <submittedName>
        <fullName evidence="2">13093_t:CDS:1</fullName>
    </submittedName>
</protein>
<dbReference type="EMBL" id="CAJVPS010019077">
    <property type="protein sequence ID" value="CAG8699683.1"/>
    <property type="molecule type" value="Genomic_DNA"/>
</dbReference>
<keyword evidence="3" id="KW-1185">Reference proteome</keyword>
<sequence length="242" mass="27774">MTGGVSEFSTTLENRLQSFQEGSDYYTYDEVSGRSRKKHYVVCSERLANDLAKVDWGNLKGFREIEVGEETINGPADDRDKLRIEFEKRKKEVDLSSGVYRSSWKFDKDGLVDKEESYFSNNPAQSDNANVPVSGNTSSEIKKHCSNCKEEVKKSIREVEEGKRSKISYQSHACGRGEYNTETLEYDRDGNYSYRERIERPNRQVRMVQSSSHECVNICTKPIQTVSSVEYKRPPSPPCKIM</sequence>
<evidence type="ECO:0000313" key="2">
    <source>
        <dbReference type="EMBL" id="CAG8699683.1"/>
    </source>
</evidence>
<gene>
    <name evidence="2" type="ORF">ALEPTO_LOCUS11524</name>
</gene>
<proteinExistence type="predicted"/>
<accession>A0A9N9N452</accession>
<evidence type="ECO:0000256" key="1">
    <source>
        <dbReference type="SAM" id="MobiDB-lite"/>
    </source>
</evidence>
<reference evidence="2" key="1">
    <citation type="submission" date="2021-06" db="EMBL/GenBank/DDBJ databases">
        <authorList>
            <person name="Kallberg Y."/>
            <person name="Tangrot J."/>
            <person name="Rosling A."/>
        </authorList>
    </citation>
    <scope>NUCLEOTIDE SEQUENCE</scope>
    <source>
        <strain evidence="2">FL130A</strain>
    </source>
</reference>
<dbReference type="AlphaFoldDB" id="A0A9N9N452"/>
<dbReference type="Proteomes" id="UP000789508">
    <property type="component" value="Unassembled WGS sequence"/>
</dbReference>
<comment type="caution">
    <text evidence="2">The sequence shown here is derived from an EMBL/GenBank/DDBJ whole genome shotgun (WGS) entry which is preliminary data.</text>
</comment>
<organism evidence="2 3">
    <name type="scientific">Ambispora leptoticha</name>
    <dbReference type="NCBI Taxonomy" id="144679"/>
    <lineage>
        <taxon>Eukaryota</taxon>
        <taxon>Fungi</taxon>
        <taxon>Fungi incertae sedis</taxon>
        <taxon>Mucoromycota</taxon>
        <taxon>Glomeromycotina</taxon>
        <taxon>Glomeromycetes</taxon>
        <taxon>Archaeosporales</taxon>
        <taxon>Ambisporaceae</taxon>
        <taxon>Ambispora</taxon>
    </lineage>
</organism>
<name>A0A9N9N452_9GLOM</name>